<dbReference type="Proteomes" id="UP000612362">
    <property type="component" value="Unassembled WGS sequence"/>
</dbReference>
<evidence type="ECO:0000313" key="2">
    <source>
        <dbReference type="EMBL" id="GHO46361.1"/>
    </source>
</evidence>
<gene>
    <name evidence="2" type="ORF">KSX_45240</name>
</gene>
<name>A0A8J3MTX1_9CHLR</name>
<evidence type="ECO:0000313" key="3">
    <source>
        <dbReference type="Proteomes" id="UP000612362"/>
    </source>
</evidence>
<dbReference type="RefSeq" id="WP_220195741.1">
    <property type="nucleotide sequence ID" value="NZ_BNJF01000002.1"/>
</dbReference>
<evidence type="ECO:0000256" key="1">
    <source>
        <dbReference type="SAM" id="Phobius"/>
    </source>
</evidence>
<feature type="transmembrane region" description="Helical" evidence="1">
    <location>
        <begin position="21"/>
        <end position="46"/>
    </location>
</feature>
<keyword evidence="1" id="KW-1133">Transmembrane helix</keyword>
<feature type="transmembrane region" description="Helical" evidence="1">
    <location>
        <begin position="52"/>
        <end position="71"/>
    </location>
</feature>
<organism evidence="2 3">
    <name type="scientific">Ktedonospora formicarum</name>
    <dbReference type="NCBI Taxonomy" id="2778364"/>
    <lineage>
        <taxon>Bacteria</taxon>
        <taxon>Bacillati</taxon>
        <taxon>Chloroflexota</taxon>
        <taxon>Ktedonobacteria</taxon>
        <taxon>Ktedonobacterales</taxon>
        <taxon>Ktedonobacteraceae</taxon>
        <taxon>Ktedonospora</taxon>
    </lineage>
</organism>
<sequence>MNDSAFSKQSTAPTSPTLKGALRSLILSLLINVGFPLLLIYILTTYMHTSEFIALSLASLVPIVDSVVEILRHRRLDLIAVFFLLGTSTSILALVLGGPIQLLIIRESFFSGALGLICLLSLIVFPRPLMFYVGRQMLTGNDPVRLQRFNENWQNPTMRASHRLVTSVWGVALIGEFLVRIVLALTLPTTIAFSLGSTILTITLAATFFWTFVYIARMRRKLAATETK</sequence>
<proteinExistence type="predicted"/>
<comment type="caution">
    <text evidence="2">The sequence shown here is derived from an EMBL/GenBank/DDBJ whole genome shotgun (WGS) entry which is preliminary data.</text>
</comment>
<feature type="transmembrane region" description="Helical" evidence="1">
    <location>
        <begin position="191"/>
        <end position="215"/>
    </location>
</feature>
<feature type="transmembrane region" description="Helical" evidence="1">
    <location>
        <begin position="108"/>
        <end position="125"/>
    </location>
</feature>
<dbReference type="AlphaFoldDB" id="A0A8J3MTX1"/>
<feature type="transmembrane region" description="Helical" evidence="1">
    <location>
        <begin position="78"/>
        <end position="102"/>
    </location>
</feature>
<dbReference type="NCBIfam" id="NF041646">
    <property type="entry name" value="VC0807_fam"/>
    <property type="match status" value="1"/>
</dbReference>
<dbReference type="EMBL" id="BNJF01000002">
    <property type="protein sequence ID" value="GHO46361.1"/>
    <property type="molecule type" value="Genomic_DNA"/>
</dbReference>
<accession>A0A8J3MTX1</accession>
<evidence type="ECO:0008006" key="4">
    <source>
        <dbReference type="Google" id="ProtNLM"/>
    </source>
</evidence>
<keyword evidence="3" id="KW-1185">Reference proteome</keyword>
<protein>
    <recommendedName>
        <fullName evidence="4">Intracellular septation protein A</fullName>
    </recommendedName>
</protein>
<feature type="transmembrane region" description="Helical" evidence="1">
    <location>
        <begin position="164"/>
        <end position="185"/>
    </location>
</feature>
<reference evidence="2" key="1">
    <citation type="submission" date="2020-10" db="EMBL/GenBank/DDBJ databases">
        <title>Taxonomic study of unclassified bacteria belonging to the class Ktedonobacteria.</title>
        <authorList>
            <person name="Yabe S."/>
            <person name="Wang C.M."/>
            <person name="Zheng Y."/>
            <person name="Sakai Y."/>
            <person name="Cavaletti L."/>
            <person name="Monciardini P."/>
            <person name="Donadio S."/>
        </authorList>
    </citation>
    <scope>NUCLEOTIDE SEQUENCE</scope>
    <source>
        <strain evidence="2">SOSP1-1</strain>
    </source>
</reference>
<keyword evidence="1" id="KW-0472">Membrane</keyword>
<keyword evidence="1" id="KW-0812">Transmembrane</keyword>